<protein>
    <recommendedName>
        <fullName evidence="4">ABC transporter substrate-binding protein</fullName>
    </recommendedName>
</protein>
<gene>
    <name evidence="2" type="ordered locus">TKWG_14040</name>
</gene>
<dbReference type="STRING" id="1036672.TKWG_14040"/>
<dbReference type="PIRSF" id="PIRSF017082">
    <property type="entry name" value="YflP"/>
    <property type="match status" value="1"/>
</dbReference>
<dbReference type="Pfam" id="PF03401">
    <property type="entry name" value="TctC"/>
    <property type="match status" value="1"/>
</dbReference>
<dbReference type="Proteomes" id="UP000005267">
    <property type="component" value="Chromosome"/>
</dbReference>
<accession>I3UD00</accession>
<dbReference type="PANTHER" id="PTHR42928">
    <property type="entry name" value="TRICARBOXYLATE-BINDING PROTEIN"/>
    <property type="match status" value="1"/>
</dbReference>
<dbReference type="SUPFAM" id="SSF53850">
    <property type="entry name" value="Periplasmic binding protein-like II"/>
    <property type="match status" value="1"/>
</dbReference>
<dbReference type="InterPro" id="IPR042100">
    <property type="entry name" value="Bug_dom1"/>
</dbReference>
<dbReference type="Gene3D" id="3.40.190.10">
    <property type="entry name" value="Periplasmic binding protein-like II"/>
    <property type="match status" value="1"/>
</dbReference>
<reference evidence="3" key="2">
    <citation type="journal article" date="2013" name="PLoS ONE">
        <title>Genome implosion elicits host-confinement in Alcaligenaceae: evidence from the comparative genomics of Tetrathiobacter kashmirensis, a pathogen in the making.</title>
        <authorList>
            <person name="Ghosh W."/>
            <person name="Alam M."/>
            <person name="Roy C."/>
            <person name="Pyne P."/>
            <person name="George A."/>
            <person name="Chakraborty R."/>
            <person name="Majumder S."/>
            <person name="Agarwal A."/>
            <person name="Chakraborty S."/>
            <person name="Majumdar S."/>
            <person name="Gupta S.K."/>
        </authorList>
    </citation>
    <scope>NUCLEOTIDE SEQUENCE [LARGE SCALE GENOMIC DNA]</scope>
    <source>
        <strain evidence="3">WT001</strain>
    </source>
</reference>
<dbReference type="EMBL" id="CP003555">
    <property type="protein sequence ID" value="AFK62888.1"/>
    <property type="molecule type" value="Genomic_DNA"/>
</dbReference>
<dbReference type="Gene3D" id="3.40.190.150">
    <property type="entry name" value="Bordetella uptake gene, domain 1"/>
    <property type="match status" value="1"/>
</dbReference>
<sequence length="350" mass="36649">MSVSGKNSYYDCNEISSGRACVCSLGHYCIYDSGIFFTDGETELKKSILAIMAALVSGSALAAYPEKPITMIIPFPPGQATDTFARALADELGKAMGQPVITENKAGAGSNIGMQQAVRAKPDGYTIVVGGSAAAVNQTLYTKPGYSLQGDLQAVSGVFSVPLIFLANPKSGIHSLQDVVDKSKAEPESLAYASAGIGGTQHLSAEMFQAGTDISLRHIPYKGSGPAQADFIGNQVPLMVDSVTAALPYIKDKKAVPLGVTTATRLKALPGVPTVGEMVPGFEAIGWAAVFVPRQTPADVVEKLNSEIVKALNSPKLSAFIADRGAMPMPQTTQQANDFIRLKLPNGARP</sequence>
<dbReference type="PANTHER" id="PTHR42928:SF5">
    <property type="entry name" value="BLR1237 PROTEIN"/>
    <property type="match status" value="1"/>
</dbReference>
<dbReference type="HOGENOM" id="CLU_045683_0_0_4"/>
<dbReference type="AlphaFoldDB" id="I3UD00"/>
<evidence type="ECO:0000256" key="1">
    <source>
        <dbReference type="ARBA" id="ARBA00006987"/>
    </source>
</evidence>
<evidence type="ECO:0008006" key="4">
    <source>
        <dbReference type="Google" id="ProtNLM"/>
    </source>
</evidence>
<proteinExistence type="inferred from homology"/>
<dbReference type="KEGG" id="aka:TKWG_14040"/>
<dbReference type="InterPro" id="IPR005064">
    <property type="entry name" value="BUG"/>
</dbReference>
<keyword evidence="3" id="KW-1185">Reference proteome</keyword>
<evidence type="ECO:0000313" key="2">
    <source>
        <dbReference type="EMBL" id="AFK62888.1"/>
    </source>
</evidence>
<evidence type="ECO:0000313" key="3">
    <source>
        <dbReference type="Proteomes" id="UP000005267"/>
    </source>
</evidence>
<comment type="similarity">
    <text evidence="1">Belongs to the UPF0065 (bug) family.</text>
</comment>
<name>I3UD00_ADVKW</name>
<reference evidence="2 3" key="1">
    <citation type="journal article" date="2011" name="J. Bacteriol.">
        <title>Whole-genome shotgun sequencing of the sulfur-oxidizing chemoautotroph Tetrathiobacter kashmirensis.</title>
        <authorList>
            <person name="Ghosh W."/>
            <person name="George A."/>
            <person name="Agarwal A."/>
            <person name="Raj P."/>
            <person name="Alam M."/>
            <person name="Pyne P."/>
            <person name="Das Gupta S.K."/>
        </authorList>
    </citation>
    <scope>NUCLEOTIDE SEQUENCE [LARGE SCALE GENOMIC DNA]</scope>
    <source>
        <strain evidence="2 3">WT001</strain>
    </source>
</reference>
<organism evidence="2 3">
    <name type="scientific">Advenella kashmirensis (strain DSM 17095 / LMG 22695 / WT001)</name>
    <name type="common">Tetrathiobacter kashmirensis</name>
    <dbReference type="NCBI Taxonomy" id="1036672"/>
    <lineage>
        <taxon>Bacteria</taxon>
        <taxon>Pseudomonadati</taxon>
        <taxon>Pseudomonadota</taxon>
        <taxon>Betaproteobacteria</taxon>
        <taxon>Burkholderiales</taxon>
        <taxon>Alcaligenaceae</taxon>
    </lineage>
</organism>